<reference evidence="1 2" key="1">
    <citation type="journal article" date="2019" name="Commun. Biol.">
        <title>The bagworm genome reveals a unique fibroin gene that provides high tensile strength.</title>
        <authorList>
            <person name="Kono N."/>
            <person name="Nakamura H."/>
            <person name="Ohtoshi R."/>
            <person name="Tomita M."/>
            <person name="Numata K."/>
            <person name="Arakawa K."/>
        </authorList>
    </citation>
    <scope>NUCLEOTIDE SEQUENCE [LARGE SCALE GENOMIC DNA]</scope>
</reference>
<comment type="caution">
    <text evidence="1">The sequence shown here is derived from an EMBL/GenBank/DDBJ whole genome shotgun (WGS) entry which is preliminary data.</text>
</comment>
<dbReference type="EMBL" id="BGZK01000137">
    <property type="protein sequence ID" value="GBP22153.1"/>
    <property type="molecule type" value="Genomic_DNA"/>
</dbReference>
<name>A0A4C1U6X6_EUMVA</name>
<accession>A0A4C1U6X6</accession>
<keyword evidence="2" id="KW-1185">Reference proteome</keyword>
<evidence type="ECO:0000313" key="1">
    <source>
        <dbReference type="EMBL" id="GBP22153.1"/>
    </source>
</evidence>
<dbReference type="OrthoDB" id="7759717at2759"/>
<sequence length="161" mass="18475">METMDLLQSSIQQIWSYVSATDTNQVTLPVRLRLHEMALGFDVEADLIDGRSHYTGIFTHQLCEITFNVVRNMNTTEMTVSGFVQSLSGGTRRMVYSPATNLTEVFSRFSKLNINKISKYISVHGVECLERYNWVDQRHLCAGHHGRREEQSSVPEFMLQL</sequence>
<organism evidence="1 2">
    <name type="scientific">Eumeta variegata</name>
    <name type="common">Bagworm moth</name>
    <name type="synonym">Eumeta japonica</name>
    <dbReference type="NCBI Taxonomy" id="151549"/>
    <lineage>
        <taxon>Eukaryota</taxon>
        <taxon>Metazoa</taxon>
        <taxon>Ecdysozoa</taxon>
        <taxon>Arthropoda</taxon>
        <taxon>Hexapoda</taxon>
        <taxon>Insecta</taxon>
        <taxon>Pterygota</taxon>
        <taxon>Neoptera</taxon>
        <taxon>Endopterygota</taxon>
        <taxon>Lepidoptera</taxon>
        <taxon>Glossata</taxon>
        <taxon>Ditrysia</taxon>
        <taxon>Tineoidea</taxon>
        <taxon>Psychidae</taxon>
        <taxon>Oiketicinae</taxon>
        <taxon>Eumeta</taxon>
    </lineage>
</organism>
<proteinExistence type="predicted"/>
<protein>
    <submittedName>
        <fullName evidence="1">Uncharacterized protein</fullName>
    </submittedName>
</protein>
<gene>
    <name evidence="1" type="ORF">EVAR_10662_1</name>
</gene>
<evidence type="ECO:0000313" key="2">
    <source>
        <dbReference type="Proteomes" id="UP000299102"/>
    </source>
</evidence>
<dbReference type="Proteomes" id="UP000299102">
    <property type="component" value="Unassembled WGS sequence"/>
</dbReference>
<dbReference type="AlphaFoldDB" id="A0A4C1U6X6"/>